<dbReference type="GO" id="GO:0005886">
    <property type="term" value="C:plasma membrane"/>
    <property type="evidence" value="ECO:0007669"/>
    <property type="project" value="UniProtKB-SubCell"/>
</dbReference>
<evidence type="ECO:0000256" key="9">
    <source>
        <dbReference type="ARBA" id="ARBA00022597"/>
    </source>
</evidence>
<comment type="subcellular location">
    <subcellularLocation>
        <location evidence="3">Cell membrane</location>
        <topology evidence="3">Multi-pass membrane protein</topology>
    </subcellularLocation>
</comment>
<dbReference type="Gene3D" id="3.40.50.2300">
    <property type="match status" value="1"/>
</dbReference>
<dbReference type="GO" id="GO:0022872">
    <property type="term" value="F:protein-N(PI)-phosphohistidine-mannitol phosphotransferase system transmembrane transporter activity"/>
    <property type="evidence" value="ECO:0007669"/>
    <property type="project" value="InterPro"/>
</dbReference>
<feature type="transmembrane region" description="Helical" evidence="16">
    <location>
        <begin position="127"/>
        <end position="148"/>
    </location>
</feature>
<reference evidence="18 19" key="1">
    <citation type="submission" date="2014-12" db="EMBL/GenBank/DDBJ databases">
        <title>Draft genome sequences of 29 type strains of Enterococci.</title>
        <authorList>
            <person name="Zhong Z."/>
            <person name="Sun Z."/>
            <person name="Liu W."/>
            <person name="Zhang W."/>
            <person name="Zhang H."/>
        </authorList>
    </citation>
    <scope>NUCLEOTIDE SEQUENCE [LARGE SCALE GENOMIC DNA]</scope>
    <source>
        <strain evidence="18 19">DSM 22802</strain>
    </source>
</reference>
<dbReference type="PROSITE" id="PS51104">
    <property type="entry name" value="PTS_EIIC_TYPE_2"/>
    <property type="match status" value="1"/>
</dbReference>
<protein>
    <recommendedName>
        <fullName evidence="5">PTS system mannitol-specific EIICB component</fullName>
        <ecNumber evidence="4">2.7.1.197</ecNumber>
    </recommendedName>
    <alternativeName>
        <fullName evidence="15">EIICB-Mtl</fullName>
    </alternativeName>
</protein>
<dbReference type="EMBL" id="JXKM01000010">
    <property type="protein sequence ID" value="OJG35030.1"/>
    <property type="molecule type" value="Genomic_DNA"/>
</dbReference>
<evidence type="ECO:0000256" key="7">
    <source>
        <dbReference type="ARBA" id="ARBA00022475"/>
    </source>
</evidence>
<name>A0A1L8SSC4_9ENTE</name>
<dbReference type="EC" id="2.7.1.197" evidence="4"/>
<dbReference type="InterPro" id="IPR036095">
    <property type="entry name" value="PTS_EIIB-like_sf"/>
</dbReference>
<dbReference type="InterPro" id="IPR013014">
    <property type="entry name" value="PTS_EIIC_2"/>
</dbReference>
<comment type="function">
    <text evidence="2">The phosphoenolpyruvate-dependent sugar phosphotransferase system (sugar PTS), a major carbohydrate active transport system, catalyzes the phosphorylation of incoming sugar substrates concomitantly with their translocation across the cell membrane. The enzyme II CmtAB PTS system is involved in D-mannitol transport.</text>
</comment>
<dbReference type="PANTHER" id="PTHR30181:SF2">
    <property type="entry name" value="PTS SYSTEM MANNITOL-SPECIFIC EIICBA COMPONENT"/>
    <property type="match status" value="1"/>
</dbReference>
<dbReference type="AlphaFoldDB" id="A0A1L8SSC4"/>
<dbReference type="Pfam" id="PF02302">
    <property type="entry name" value="PTS_IIB"/>
    <property type="match status" value="1"/>
</dbReference>
<keyword evidence="11" id="KW-0598">Phosphotransferase system</keyword>
<feature type="transmembrane region" description="Helical" evidence="16">
    <location>
        <begin position="76"/>
        <end position="101"/>
    </location>
</feature>
<keyword evidence="14 16" id="KW-0472">Membrane</keyword>
<evidence type="ECO:0000256" key="14">
    <source>
        <dbReference type="ARBA" id="ARBA00023136"/>
    </source>
</evidence>
<evidence type="ECO:0000256" key="16">
    <source>
        <dbReference type="SAM" id="Phobius"/>
    </source>
</evidence>
<comment type="catalytic activity">
    <reaction evidence="1">
        <text>D-mannitol(out) + N(pros)-phospho-L-histidyl-[protein] = D-mannitol 1-phosphate(in) + L-histidyl-[protein]</text>
        <dbReference type="Rhea" id="RHEA:33363"/>
        <dbReference type="Rhea" id="RHEA-COMP:9745"/>
        <dbReference type="Rhea" id="RHEA-COMP:9746"/>
        <dbReference type="ChEBI" id="CHEBI:16899"/>
        <dbReference type="ChEBI" id="CHEBI:29979"/>
        <dbReference type="ChEBI" id="CHEBI:61381"/>
        <dbReference type="ChEBI" id="CHEBI:64837"/>
        <dbReference type="EC" id="2.7.1.197"/>
    </reaction>
</comment>
<dbReference type="InterPro" id="IPR050893">
    <property type="entry name" value="Sugar_PTS"/>
</dbReference>
<evidence type="ECO:0000256" key="5">
    <source>
        <dbReference type="ARBA" id="ARBA00021825"/>
    </source>
</evidence>
<evidence type="ECO:0000259" key="17">
    <source>
        <dbReference type="PROSITE" id="PS51104"/>
    </source>
</evidence>
<evidence type="ECO:0000256" key="6">
    <source>
        <dbReference type="ARBA" id="ARBA00022448"/>
    </source>
</evidence>
<dbReference type="SUPFAM" id="SSF52794">
    <property type="entry name" value="PTS system IIB component-like"/>
    <property type="match status" value="1"/>
</dbReference>
<dbReference type="RefSeq" id="WP_071862943.1">
    <property type="nucleotide sequence ID" value="NZ_JBHLVS010000016.1"/>
</dbReference>
<evidence type="ECO:0000313" key="19">
    <source>
        <dbReference type="Proteomes" id="UP000183700"/>
    </source>
</evidence>
<evidence type="ECO:0000256" key="11">
    <source>
        <dbReference type="ARBA" id="ARBA00022683"/>
    </source>
</evidence>
<keyword evidence="7" id="KW-1003">Cell membrane</keyword>
<dbReference type="InterPro" id="IPR029503">
    <property type="entry name" value="PTS_EIIB_mannitol"/>
</dbReference>
<keyword evidence="10" id="KW-0808">Transferase</keyword>
<dbReference type="CDD" id="cd05567">
    <property type="entry name" value="PTS_IIB_mannitol"/>
    <property type="match status" value="1"/>
</dbReference>
<keyword evidence="12 16" id="KW-0812">Transmembrane</keyword>
<evidence type="ECO:0000256" key="1">
    <source>
        <dbReference type="ARBA" id="ARBA00001655"/>
    </source>
</evidence>
<proteinExistence type="predicted"/>
<evidence type="ECO:0000256" key="4">
    <source>
        <dbReference type="ARBA" id="ARBA00011909"/>
    </source>
</evidence>
<gene>
    <name evidence="18" type="ORF">RV00_GL000580</name>
</gene>
<keyword evidence="8" id="KW-0597">Phosphoprotein</keyword>
<evidence type="ECO:0000256" key="10">
    <source>
        <dbReference type="ARBA" id="ARBA00022679"/>
    </source>
</evidence>
<feature type="transmembrane region" description="Helical" evidence="16">
    <location>
        <begin position="311"/>
        <end position="333"/>
    </location>
</feature>
<dbReference type="GO" id="GO:0009401">
    <property type="term" value="P:phosphoenolpyruvate-dependent sugar phosphotransferase system"/>
    <property type="evidence" value="ECO:0007669"/>
    <property type="project" value="UniProtKB-KW"/>
</dbReference>
<evidence type="ECO:0000256" key="3">
    <source>
        <dbReference type="ARBA" id="ARBA00004651"/>
    </source>
</evidence>
<keyword evidence="13 16" id="KW-1133">Transmembrane helix</keyword>
<dbReference type="OrthoDB" id="9814222at2"/>
<sequence length="482" mass="51000">MNVKIKIQKFGGFLAGMVIPNIGAFIAWGLITALFLDTGWLPNADLATMISPMLQYLLPILIAYTGGRMIYGQRGAVAGAVAASGAIFGSEIPMFLAAMILGPLGGWTIKKVDQAIDGKIKSGFEMLINNFSIGIIGLILAVFSFYVIGPVIAGLTALATTGINFLIAAGLYPLLAVIIEPAKVLFLNNAIDQGIFVPLGASEILEHGGKTLFYMLVSSPAPGAGILIAYSMFGKGNSKKSAPSALLIQFIGGIHEVYFPYVLMRPLMFLAVIAGGIAQIVVWVLLNAGLAGYPHPGSIISFLIMLPKGGAIPVLLGILAGILGSLLTAAAILKLDKSVIEDEDVSLGDDISNMLGVEKTAPVSSENENTNKNEKKRLSWKTSEIDVIVFACDAGIGSSAMGSGILKNKVNKAGLNIKVINEAVDSVSKDTKVIVTHEKLYERAKMVAPHAVVRTVKSFLNDPQYDILIEDLKEGTVQDENN</sequence>
<feature type="domain" description="PTS EIIC type-2" evidence="17">
    <location>
        <begin position="10"/>
        <end position="342"/>
    </location>
</feature>
<feature type="transmembrane region" description="Helical" evidence="16">
    <location>
        <begin position="212"/>
        <end position="233"/>
    </location>
</feature>
<feature type="transmembrane region" description="Helical" evidence="16">
    <location>
        <begin position="269"/>
        <end position="290"/>
    </location>
</feature>
<evidence type="ECO:0000256" key="2">
    <source>
        <dbReference type="ARBA" id="ARBA00002434"/>
    </source>
</evidence>
<evidence type="ECO:0000256" key="12">
    <source>
        <dbReference type="ARBA" id="ARBA00022692"/>
    </source>
</evidence>
<dbReference type="GO" id="GO:0090563">
    <property type="term" value="F:protein-phosphocysteine-sugar phosphotransferase activity"/>
    <property type="evidence" value="ECO:0007669"/>
    <property type="project" value="TreeGrafter"/>
</dbReference>
<dbReference type="STRING" id="319970.RV00_GL000580"/>
<evidence type="ECO:0000256" key="8">
    <source>
        <dbReference type="ARBA" id="ARBA00022553"/>
    </source>
</evidence>
<feature type="transmembrane region" description="Helical" evidence="16">
    <location>
        <begin position="155"/>
        <end position="179"/>
    </location>
</feature>
<feature type="transmembrane region" description="Helical" evidence="16">
    <location>
        <begin position="46"/>
        <end position="64"/>
    </location>
</feature>
<evidence type="ECO:0000256" key="13">
    <source>
        <dbReference type="ARBA" id="ARBA00022989"/>
    </source>
</evidence>
<keyword evidence="19" id="KW-1185">Reference proteome</keyword>
<dbReference type="Proteomes" id="UP000183700">
    <property type="component" value="Unassembled WGS sequence"/>
</dbReference>
<dbReference type="PANTHER" id="PTHR30181">
    <property type="entry name" value="MANNITOL PERMEASE IIC COMPONENT"/>
    <property type="match status" value="1"/>
</dbReference>
<feature type="transmembrane region" description="Helical" evidence="16">
    <location>
        <begin position="12"/>
        <end position="34"/>
    </location>
</feature>
<keyword evidence="9" id="KW-0762">Sugar transport</keyword>
<comment type="caution">
    <text evidence="18">The sequence shown here is derived from an EMBL/GenBank/DDBJ whole genome shotgun (WGS) entry which is preliminary data.</text>
</comment>
<accession>A0A1L8SSC4</accession>
<evidence type="ECO:0000313" key="18">
    <source>
        <dbReference type="EMBL" id="OJG35030.1"/>
    </source>
</evidence>
<dbReference type="InterPro" id="IPR003352">
    <property type="entry name" value="PTS_EIIC"/>
</dbReference>
<keyword evidence="6" id="KW-0813">Transport</keyword>
<dbReference type="Pfam" id="PF02378">
    <property type="entry name" value="PTS_EIIC"/>
    <property type="match status" value="1"/>
</dbReference>
<evidence type="ECO:0000256" key="15">
    <source>
        <dbReference type="ARBA" id="ARBA00033349"/>
    </source>
</evidence>
<dbReference type="InterPro" id="IPR003501">
    <property type="entry name" value="PTS_EIIB_2/3"/>
</dbReference>
<organism evidence="18 19">
    <name type="scientific">Enterococcus devriesei</name>
    <dbReference type="NCBI Taxonomy" id="319970"/>
    <lineage>
        <taxon>Bacteria</taxon>
        <taxon>Bacillati</taxon>
        <taxon>Bacillota</taxon>
        <taxon>Bacilli</taxon>
        <taxon>Lactobacillales</taxon>
        <taxon>Enterococcaceae</taxon>
        <taxon>Enterococcus</taxon>
    </lineage>
</organism>